<proteinExistence type="predicted"/>
<dbReference type="SUPFAM" id="SSF54593">
    <property type="entry name" value="Glyoxalase/Bleomycin resistance protein/Dihydroxybiphenyl dioxygenase"/>
    <property type="match status" value="1"/>
</dbReference>
<sequence>MREHMVKFYRDVVGFSEYKDLEAVTFLKISDDLKGPPQVIALLDNRIPSNGPGEPRFDGHSVNQSPVHHIAFSLAKHDFEIEKKRFVDLGQEIRSAT</sequence>
<protein>
    <recommendedName>
        <fullName evidence="1">VOC domain-containing protein</fullName>
    </recommendedName>
</protein>
<dbReference type="InterPro" id="IPR037523">
    <property type="entry name" value="VOC_core"/>
</dbReference>
<feature type="domain" description="VOC" evidence="1">
    <location>
        <begin position="1"/>
        <end position="97"/>
    </location>
</feature>
<accession>A0A5K7YTQ4</accession>
<keyword evidence="3" id="KW-1185">Reference proteome</keyword>
<dbReference type="Gene3D" id="3.10.180.10">
    <property type="entry name" value="2,3-Dihydroxybiphenyl 1,2-Dioxygenase, domain 1"/>
    <property type="match status" value="1"/>
</dbReference>
<dbReference type="EMBL" id="AP021874">
    <property type="protein sequence ID" value="BBO71433.1"/>
    <property type="molecule type" value="Genomic_DNA"/>
</dbReference>
<dbReference type="AlphaFoldDB" id="A0A5K7YTQ4"/>
<dbReference type="Proteomes" id="UP000427906">
    <property type="component" value="Chromosome"/>
</dbReference>
<dbReference type="RefSeq" id="WP_155319269.1">
    <property type="nucleotide sequence ID" value="NZ_AP021874.1"/>
</dbReference>
<reference evidence="2 3" key="1">
    <citation type="submission" date="2019-11" db="EMBL/GenBank/DDBJ databases">
        <title>Comparative genomics of hydrocarbon-degrading Desulfosarcina strains.</title>
        <authorList>
            <person name="Watanabe M."/>
            <person name="Kojima H."/>
            <person name="Fukui M."/>
        </authorList>
    </citation>
    <scope>NUCLEOTIDE SEQUENCE [LARGE SCALE GENOMIC DNA]</scope>
    <source>
        <strain evidence="2 3">PL12</strain>
    </source>
</reference>
<gene>
    <name evidence="2" type="ORF">DSCA_53630</name>
</gene>
<evidence type="ECO:0000313" key="2">
    <source>
        <dbReference type="EMBL" id="BBO71433.1"/>
    </source>
</evidence>
<dbReference type="KEGG" id="dalk:DSCA_53630"/>
<evidence type="ECO:0000313" key="3">
    <source>
        <dbReference type="Proteomes" id="UP000427906"/>
    </source>
</evidence>
<name>A0A5K7YTQ4_9BACT</name>
<organism evidence="2 3">
    <name type="scientific">Desulfosarcina alkanivorans</name>
    <dbReference type="NCBI Taxonomy" id="571177"/>
    <lineage>
        <taxon>Bacteria</taxon>
        <taxon>Pseudomonadati</taxon>
        <taxon>Thermodesulfobacteriota</taxon>
        <taxon>Desulfobacteria</taxon>
        <taxon>Desulfobacterales</taxon>
        <taxon>Desulfosarcinaceae</taxon>
        <taxon>Desulfosarcina</taxon>
    </lineage>
</organism>
<dbReference type="OrthoDB" id="9812656at2"/>
<dbReference type="InterPro" id="IPR029068">
    <property type="entry name" value="Glyas_Bleomycin-R_OHBP_Dase"/>
</dbReference>
<evidence type="ECO:0000259" key="1">
    <source>
        <dbReference type="PROSITE" id="PS51819"/>
    </source>
</evidence>
<dbReference type="PROSITE" id="PS51819">
    <property type="entry name" value="VOC"/>
    <property type="match status" value="1"/>
</dbReference>